<organism evidence="1 2">
    <name type="scientific">Fuerstiella marisgermanici</name>
    <dbReference type="NCBI Taxonomy" id="1891926"/>
    <lineage>
        <taxon>Bacteria</taxon>
        <taxon>Pseudomonadati</taxon>
        <taxon>Planctomycetota</taxon>
        <taxon>Planctomycetia</taxon>
        <taxon>Planctomycetales</taxon>
        <taxon>Planctomycetaceae</taxon>
        <taxon>Fuerstiella</taxon>
    </lineage>
</organism>
<keyword evidence="2" id="KW-1185">Reference proteome</keyword>
<dbReference type="STRING" id="1891926.Fuma_04093"/>
<sequence>MAKCDQGYLCEVCGEEVDNIRVSDLYLRYVTGQIDAQKLLGSPERHLRCNPVVAQFIVDDAFESAVVEGPFNKSELDADYVAQQEELMTRGWQRLQELYDISESVPVSDYPLPEFRGQD</sequence>
<gene>
    <name evidence="1" type="ORF">Fuma_04093</name>
</gene>
<reference evidence="1 2" key="1">
    <citation type="journal article" date="2016" name="Front. Microbiol.">
        <title>Fuerstia marisgermanicae gen. nov., sp. nov., an Unusual Member of the Phylum Planctomycetes from the German Wadden Sea.</title>
        <authorList>
            <person name="Kohn T."/>
            <person name="Heuer A."/>
            <person name="Jogler M."/>
            <person name="Vollmers J."/>
            <person name="Boedeker C."/>
            <person name="Bunk B."/>
            <person name="Rast P."/>
            <person name="Borchert D."/>
            <person name="Glockner I."/>
            <person name="Freese H.M."/>
            <person name="Klenk H.P."/>
            <person name="Overmann J."/>
            <person name="Kaster A.K."/>
            <person name="Rohde M."/>
            <person name="Wiegand S."/>
            <person name="Jogler C."/>
        </authorList>
    </citation>
    <scope>NUCLEOTIDE SEQUENCE [LARGE SCALE GENOMIC DNA]</scope>
    <source>
        <strain evidence="1 2">NH11</strain>
    </source>
</reference>
<name>A0A1P8WK83_9PLAN</name>
<dbReference type="OrthoDB" id="277094at2"/>
<dbReference type="Proteomes" id="UP000187735">
    <property type="component" value="Chromosome"/>
</dbReference>
<accession>A0A1P8WK83</accession>
<dbReference type="KEGG" id="fmr:Fuma_04093"/>
<evidence type="ECO:0000313" key="2">
    <source>
        <dbReference type="Proteomes" id="UP000187735"/>
    </source>
</evidence>
<dbReference type="EMBL" id="CP017641">
    <property type="protein sequence ID" value="APZ94461.1"/>
    <property type="molecule type" value="Genomic_DNA"/>
</dbReference>
<dbReference type="AlphaFoldDB" id="A0A1P8WK83"/>
<proteinExistence type="predicted"/>
<evidence type="ECO:0000313" key="1">
    <source>
        <dbReference type="EMBL" id="APZ94461.1"/>
    </source>
</evidence>
<dbReference type="RefSeq" id="WP_077025762.1">
    <property type="nucleotide sequence ID" value="NZ_CP017641.1"/>
</dbReference>
<protein>
    <submittedName>
        <fullName evidence="1">Uncharacterized protein</fullName>
    </submittedName>
</protein>